<proteinExistence type="predicted"/>
<keyword evidence="1" id="KW-0732">Signal</keyword>
<feature type="signal peptide" evidence="1">
    <location>
        <begin position="1"/>
        <end position="26"/>
    </location>
</feature>
<comment type="caution">
    <text evidence="2">The sequence shown here is derived from an EMBL/GenBank/DDBJ whole genome shotgun (WGS) entry which is preliminary data.</text>
</comment>
<dbReference type="Proteomes" id="UP000568106">
    <property type="component" value="Unassembled WGS sequence"/>
</dbReference>
<name>A0A7W8MQB7_9BACT</name>
<evidence type="ECO:0000313" key="3">
    <source>
        <dbReference type="Proteomes" id="UP000568106"/>
    </source>
</evidence>
<dbReference type="AlphaFoldDB" id="A0A7W8MQB7"/>
<feature type="chain" id="PRO_5030679271" description="TonB C-terminal domain-containing protein" evidence="1">
    <location>
        <begin position="27"/>
        <end position="126"/>
    </location>
</feature>
<keyword evidence="3" id="KW-1185">Reference proteome</keyword>
<protein>
    <recommendedName>
        <fullName evidence="4">TonB C-terminal domain-containing protein</fullName>
    </recommendedName>
</protein>
<evidence type="ECO:0000256" key="1">
    <source>
        <dbReference type="SAM" id="SignalP"/>
    </source>
</evidence>
<dbReference type="EMBL" id="JACHDY010000001">
    <property type="protein sequence ID" value="MBB5316378.1"/>
    <property type="molecule type" value="Genomic_DNA"/>
</dbReference>
<gene>
    <name evidence="2" type="ORF">HDF09_001028</name>
</gene>
<sequence>MSTLRLLAIAPFALLPLGGSTPSLQAQTVVVPVNLSVSEAEFFQHMKAPSSVLTDSLPSSPHDFYVAVRVDKDGNVTSVVPDYPCSQDHGCVQMCNLLHQQKFKPFEIKGKPVQAIADLHFTSKKT</sequence>
<evidence type="ECO:0008006" key="4">
    <source>
        <dbReference type="Google" id="ProtNLM"/>
    </source>
</evidence>
<reference evidence="2" key="1">
    <citation type="submission" date="2020-08" db="EMBL/GenBank/DDBJ databases">
        <title>Genomic Encyclopedia of Type Strains, Phase IV (KMG-V): Genome sequencing to study the core and pangenomes of soil and plant-associated prokaryotes.</title>
        <authorList>
            <person name="Whitman W."/>
        </authorList>
    </citation>
    <scope>NUCLEOTIDE SEQUENCE [LARGE SCALE GENOMIC DNA]</scope>
    <source>
        <strain evidence="2">M8UP27</strain>
    </source>
</reference>
<organism evidence="2 3">
    <name type="scientific">Tunturiibacter empetritectus</name>
    <dbReference type="NCBI Taxonomy" id="3069691"/>
    <lineage>
        <taxon>Bacteria</taxon>
        <taxon>Pseudomonadati</taxon>
        <taxon>Acidobacteriota</taxon>
        <taxon>Terriglobia</taxon>
        <taxon>Terriglobales</taxon>
        <taxon>Acidobacteriaceae</taxon>
        <taxon>Tunturiibacter</taxon>
    </lineage>
</organism>
<evidence type="ECO:0000313" key="2">
    <source>
        <dbReference type="EMBL" id="MBB5316378.1"/>
    </source>
</evidence>
<accession>A0A7W8MQB7</accession>